<accession>A0A433VCQ0</accession>
<dbReference type="Proteomes" id="UP000271624">
    <property type="component" value="Unassembled WGS sequence"/>
</dbReference>
<comment type="caution">
    <text evidence="1">The sequence shown here is derived from an EMBL/GenBank/DDBJ whole genome shotgun (WGS) entry which is preliminary data.</text>
</comment>
<dbReference type="RefSeq" id="WP_127083131.1">
    <property type="nucleotide sequence ID" value="NZ_RSCL01000012.1"/>
</dbReference>
<sequence>MNKNNITQLELDFSVIQRGTKVRINGYDCHNWLDLTNCIGVVDSYYQPTGDYLVYFKDRPGIAEGTHLVLYYRRQQLEVIQGLRGQCSWERLVKKNKQRP</sequence>
<protein>
    <submittedName>
        <fullName evidence="1">Uncharacterized protein</fullName>
    </submittedName>
</protein>
<name>A0A433VCQ0_9CYAN</name>
<dbReference type="EMBL" id="RSCL01000012">
    <property type="protein sequence ID" value="RUT03853.1"/>
    <property type="molecule type" value="Genomic_DNA"/>
</dbReference>
<proteinExistence type="predicted"/>
<gene>
    <name evidence="1" type="ORF">DSM106972_047670</name>
</gene>
<reference evidence="1" key="2">
    <citation type="journal article" date="2019" name="Genome Biol. Evol.">
        <title>Day and night: Metabolic profiles and evolutionary relationships of six axenic non-marine cyanobacteria.</title>
        <authorList>
            <person name="Will S.E."/>
            <person name="Henke P."/>
            <person name="Boedeker C."/>
            <person name="Huang S."/>
            <person name="Brinkmann H."/>
            <person name="Rohde M."/>
            <person name="Jarek M."/>
            <person name="Friedl T."/>
            <person name="Seufert S."/>
            <person name="Schumacher M."/>
            <person name="Overmann J."/>
            <person name="Neumann-Schaal M."/>
            <person name="Petersen J."/>
        </authorList>
    </citation>
    <scope>NUCLEOTIDE SEQUENCE [LARGE SCALE GENOMIC DNA]</scope>
    <source>
        <strain evidence="1">PCC 7102</strain>
    </source>
</reference>
<evidence type="ECO:0000313" key="1">
    <source>
        <dbReference type="EMBL" id="RUT03853.1"/>
    </source>
</evidence>
<keyword evidence="2" id="KW-1185">Reference proteome</keyword>
<dbReference type="AlphaFoldDB" id="A0A433VCQ0"/>
<reference evidence="1" key="1">
    <citation type="submission" date="2018-12" db="EMBL/GenBank/DDBJ databases">
        <authorList>
            <person name="Will S."/>
            <person name="Neumann-Schaal M."/>
            <person name="Henke P."/>
        </authorList>
    </citation>
    <scope>NUCLEOTIDE SEQUENCE</scope>
    <source>
        <strain evidence="1">PCC 7102</strain>
    </source>
</reference>
<organism evidence="1 2">
    <name type="scientific">Dulcicalothrix desertica PCC 7102</name>
    <dbReference type="NCBI Taxonomy" id="232991"/>
    <lineage>
        <taxon>Bacteria</taxon>
        <taxon>Bacillati</taxon>
        <taxon>Cyanobacteriota</taxon>
        <taxon>Cyanophyceae</taxon>
        <taxon>Nostocales</taxon>
        <taxon>Calotrichaceae</taxon>
        <taxon>Dulcicalothrix</taxon>
    </lineage>
</organism>
<evidence type="ECO:0000313" key="2">
    <source>
        <dbReference type="Proteomes" id="UP000271624"/>
    </source>
</evidence>
<dbReference type="OrthoDB" id="519952at2"/>